<feature type="transmembrane region" description="Helical" evidence="5">
    <location>
        <begin position="164"/>
        <end position="186"/>
    </location>
</feature>
<feature type="transmembrane region" description="Helical" evidence="5">
    <location>
        <begin position="223"/>
        <end position="242"/>
    </location>
</feature>
<comment type="caution">
    <text evidence="6">The sequence shown here is derived from an EMBL/GenBank/DDBJ whole genome shotgun (WGS) entry which is preliminary data.</text>
</comment>
<dbReference type="Proteomes" id="UP000177122">
    <property type="component" value="Unassembled WGS sequence"/>
</dbReference>
<keyword evidence="2 5" id="KW-0812">Transmembrane</keyword>
<gene>
    <name evidence="6" type="ORF">A2845_01740</name>
</gene>
<dbReference type="GO" id="GO:0016020">
    <property type="term" value="C:membrane"/>
    <property type="evidence" value="ECO:0007669"/>
    <property type="project" value="UniProtKB-SubCell"/>
</dbReference>
<evidence type="ECO:0000313" key="6">
    <source>
        <dbReference type="EMBL" id="OGZ06119.1"/>
    </source>
</evidence>
<evidence type="ECO:0008006" key="8">
    <source>
        <dbReference type="Google" id="ProtNLM"/>
    </source>
</evidence>
<dbReference type="PANTHER" id="PTHR16950">
    <property type="entry name" value="ZINC TRANSPORTER SLC39A7 HISTIDINE-RICH MEMBRANE PROTEIN KE4"/>
    <property type="match status" value="1"/>
</dbReference>
<dbReference type="Pfam" id="PF02535">
    <property type="entry name" value="Zip"/>
    <property type="match status" value="1"/>
</dbReference>
<keyword evidence="4 5" id="KW-0472">Membrane</keyword>
<keyword evidence="3 5" id="KW-1133">Transmembrane helix</keyword>
<dbReference type="PANTHER" id="PTHR16950:SF16">
    <property type="entry name" value="ZINC TRANSPORTER ZIP13"/>
    <property type="match status" value="1"/>
</dbReference>
<evidence type="ECO:0000256" key="2">
    <source>
        <dbReference type="ARBA" id="ARBA00022692"/>
    </source>
</evidence>
<evidence type="ECO:0000256" key="4">
    <source>
        <dbReference type="ARBA" id="ARBA00023136"/>
    </source>
</evidence>
<sequence>MVILIALATFVSKFLGGLFALHFKDKLHLVLGFSAGAVIGVAFFDLMPEAVELGGAFYEPSTILQFTAIGFLCYLILDRLVFYRTHQGGHEESDNVHEAHASRGILGASSFTLHSFLDGIIMGLAFQVSPSVGFIVAIAIFVHGFSDGINTINMVLKNAGGARFAFKWLLAVALAPVLGAFCTFFFTLPGEVLALMLASFSGFFLYIGATDLIPESHHAHPKFITTAMTIVGVVVIYGTVWLTRG</sequence>
<comment type="subcellular location">
    <subcellularLocation>
        <location evidence="1">Membrane</location>
        <topology evidence="1">Multi-pass membrane protein</topology>
    </subcellularLocation>
</comment>
<feature type="transmembrane region" description="Helical" evidence="5">
    <location>
        <begin position="120"/>
        <end position="143"/>
    </location>
</feature>
<feature type="transmembrane region" description="Helical" evidence="5">
    <location>
        <begin position="26"/>
        <end position="44"/>
    </location>
</feature>
<evidence type="ECO:0000256" key="3">
    <source>
        <dbReference type="ARBA" id="ARBA00022989"/>
    </source>
</evidence>
<protein>
    <recommendedName>
        <fullName evidence="8">Permease</fullName>
    </recommendedName>
</protein>
<dbReference type="AlphaFoldDB" id="A0A1G2CXK6"/>
<reference evidence="6 7" key="1">
    <citation type="journal article" date="2016" name="Nat. Commun.">
        <title>Thousands of microbial genomes shed light on interconnected biogeochemical processes in an aquifer system.</title>
        <authorList>
            <person name="Anantharaman K."/>
            <person name="Brown C.T."/>
            <person name="Hug L.A."/>
            <person name="Sharon I."/>
            <person name="Castelle C.J."/>
            <person name="Probst A.J."/>
            <person name="Thomas B.C."/>
            <person name="Singh A."/>
            <person name="Wilkins M.J."/>
            <person name="Karaoz U."/>
            <person name="Brodie E.L."/>
            <person name="Williams K.H."/>
            <person name="Hubbard S.S."/>
            <person name="Banfield J.F."/>
        </authorList>
    </citation>
    <scope>NUCLEOTIDE SEQUENCE [LARGE SCALE GENOMIC DNA]</scope>
</reference>
<feature type="transmembrane region" description="Helical" evidence="5">
    <location>
        <begin position="192"/>
        <end position="211"/>
    </location>
</feature>
<dbReference type="GO" id="GO:0046873">
    <property type="term" value="F:metal ion transmembrane transporter activity"/>
    <property type="evidence" value="ECO:0007669"/>
    <property type="project" value="InterPro"/>
</dbReference>
<evidence type="ECO:0000256" key="5">
    <source>
        <dbReference type="SAM" id="Phobius"/>
    </source>
</evidence>
<evidence type="ECO:0000313" key="7">
    <source>
        <dbReference type="Proteomes" id="UP000177122"/>
    </source>
</evidence>
<name>A0A1G2CXK6_9BACT</name>
<dbReference type="EMBL" id="MHLI01000005">
    <property type="protein sequence ID" value="OGZ06119.1"/>
    <property type="molecule type" value="Genomic_DNA"/>
</dbReference>
<proteinExistence type="predicted"/>
<feature type="transmembrane region" description="Helical" evidence="5">
    <location>
        <begin position="56"/>
        <end position="77"/>
    </location>
</feature>
<dbReference type="InterPro" id="IPR003689">
    <property type="entry name" value="ZIP"/>
</dbReference>
<evidence type="ECO:0000256" key="1">
    <source>
        <dbReference type="ARBA" id="ARBA00004141"/>
    </source>
</evidence>
<accession>A0A1G2CXK6</accession>
<organism evidence="6 7">
    <name type="scientific">Candidatus Lloydbacteria bacterium RIFCSPHIGHO2_01_FULL_49_22</name>
    <dbReference type="NCBI Taxonomy" id="1798658"/>
    <lineage>
        <taxon>Bacteria</taxon>
        <taxon>Candidatus Lloydiibacteriota</taxon>
    </lineage>
</organism>